<sequence>MKTRIITLYLLFIHLLFAGCSKEEAIDNVDPDVPDVEISEEEMEILAQRVEHVDETLATLIQSCEDALEAEKYLEEIKTIEGVEDAWVNDPTTLWIKIEGFGKIAYYYPPKISYSLDSINTLLSFNSREKLPVTKSTDSQICENQNVCIINQLSEDPDQDYLKPLFKDITQSFRSQNFQVTEIEGAEFDFNFIQKELTKYGIIFLVTHGVYDETNGMHYLMTGVKHTYWQAVKEKEIYGDTEYISIIPVDKGFWSPNLQYAAVSEKYLDRVLQPSSFSKNSILFNAACQSLKADKDLYNILKSKGLGCYLGYDEKNTVGLIAGIEFFKNMLAGMNVSKAFNALPSKLKIDEFEYKGNPYIATLHSLPSDCQITLWGEAEVTDEEVVDLGLSVKWAKKNLGASNYTDKGNGYEDYKYMDIYYEDPILVGEDGEDVNLSGHSKYDYARKALGGNWRMPTSKEWQELKDKCTWKTVVIDDKPGFQVIGPNGNNIFLPGEQYQQPVMGIQYYDGLYATGTLTHTGLRSFCIMGSIAPYGINVCRVEELGIADTAFIRPVCD</sequence>
<dbReference type="Proteomes" id="UP000886740">
    <property type="component" value="Unassembled WGS sequence"/>
</dbReference>
<evidence type="ECO:0000313" key="2">
    <source>
        <dbReference type="Proteomes" id="UP000886740"/>
    </source>
</evidence>
<name>A0A9D1X932_9BACT</name>
<dbReference type="AlphaFoldDB" id="A0A9D1X932"/>
<accession>A0A9D1X932</accession>
<organism evidence="1 2">
    <name type="scientific">Candidatus Parabacteroides intestinipullorum</name>
    <dbReference type="NCBI Taxonomy" id="2838723"/>
    <lineage>
        <taxon>Bacteria</taxon>
        <taxon>Pseudomonadati</taxon>
        <taxon>Bacteroidota</taxon>
        <taxon>Bacteroidia</taxon>
        <taxon>Bacteroidales</taxon>
        <taxon>Tannerellaceae</taxon>
        <taxon>Parabacteroides</taxon>
    </lineage>
</organism>
<proteinExistence type="predicted"/>
<reference evidence="1" key="1">
    <citation type="journal article" date="2021" name="PeerJ">
        <title>Extensive microbial diversity within the chicken gut microbiome revealed by metagenomics and culture.</title>
        <authorList>
            <person name="Gilroy R."/>
            <person name="Ravi A."/>
            <person name="Getino M."/>
            <person name="Pursley I."/>
            <person name="Horton D.L."/>
            <person name="Alikhan N.F."/>
            <person name="Baker D."/>
            <person name="Gharbi K."/>
            <person name="Hall N."/>
            <person name="Watson M."/>
            <person name="Adriaenssens E.M."/>
            <person name="Foster-Nyarko E."/>
            <person name="Jarju S."/>
            <person name="Secka A."/>
            <person name="Antonio M."/>
            <person name="Oren A."/>
            <person name="Chaudhuri R.R."/>
            <person name="La Ragione R."/>
            <person name="Hildebrand F."/>
            <person name="Pallen M.J."/>
        </authorList>
    </citation>
    <scope>NUCLEOTIDE SEQUENCE</scope>
    <source>
        <strain evidence="1">ChiGjej6B6-14162</strain>
    </source>
</reference>
<dbReference type="PROSITE" id="PS51257">
    <property type="entry name" value="PROKAR_LIPOPROTEIN"/>
    <property type="match status" value="1"/>
</dbReference>
<protein>
    <submittedName>
        <fullName evidence="1">Uncharacterized protein</fullName>
    </submittedName>
</protein>
<reference evidence="1" key="2">
    <citation type="submission" date="2021-04" db="EMBL/GenBank/DDBJ databases">
        <authorList>
            <person name="Gilroy R."/>
        </authorList>
    </citation>
    <scope>NUCLEOTIDE SEQUENCE</scope>
    <source>
        <strain evidence="1">ChiGjej6B6-14162</strain>
    </source>
</reference>
<dbReference type="EMBL" id="DXEL01000011">
    <property type="protein sequence ID" value="HIX73655.1"/>
    <property type="molecule type" value="Genomic_DNA"/>
</dbReference>
<evidence type="ECO:0000313" key="1">
    <source>
        <dbReference type="EMBL" id="HIX73655.1"/>
    </source>
</evidence>
<gene>
    <name evidence="1" type="ORF">H9977_01165</name>
</gene>
<comment type="caution">
    <text evidence="1">The sequence shown here is derived from an EMBL/GenBank/DDBJ whole genome shotgun (WGS) entry which is preliminary data.</text>
</comment>